<evidence type="ECO:0000313" key="3">
    <source>
        <dbReference type="Proteomes" id="UP000002051"/>
    </source>
</evidence>
<dbReference type="Proteomes" id="UP000002051">
    <property type="component" value="Chromosome 3"/>
</dbReference>
<sequence length="128" mass="14565">MNKSITTRIHPHDGEKIPKRRDRGYHALSVTDIPQLCDKDQPYIDITAAFTTTQRFDTREVVVSWAREIGIRNKVTVTITRSDKETGKRGRSNKIIFNKSDKKAHINNTSSSENNISVISMYSDSLSN</sequence>
<reference evidence="1 3" key="2">
    <citation type="journal article" date="2014" name="BMC Genomics">
        <title>An improved genome release (version Mt4.0) for the model legume Medicago truncatula.</title>
        <authorList>
            <person name="Tang H."/>
            <person name="Krishnakumar V."/>
            <person name="Bidwell S."/>
            <person name="Rosen B."/>
            <person name="Chan A."/>
            <person name="Zhou S."/>
            <person name="Gentzbittel L."/>
            <person name="Childs K.L."/>
            <person name="Yandell M."/>
            <person name="Gundlach H."/>
            <person name="Mayer K.F."/>
            <person name="Schwartz D.C."/>
            <person name="Town C.D."/>
        </authorList>
    </citation>
    <scope>GENOME REANNOTATION</scope>
    <source>
        <strain evidence="1">A17</strain>
        <strain evidence="2 3">cv. Jemalong A17</strain>
    </source>
</reference>
<dbReference type="AlphaFoldDB" id="A0A072UYR8"/>
<reference evidence="1 3" key="1">
    <citation type="journal article" date="2011" name="Nature">
        <title>The Medicago genome provides insight into the evolution of rhizobial symbioses.</title>
        <authorList>
            <person name="Young N.D."/>
            <person name="Debelle F."/>
            <person name="Oldroyd G.E."/>
            <person name="Geurts R."/>
            <person name="Cannon S.B."/>
            <person name="Udvardi M.K."/>
            <person name="Benedito V.A."/>
            <person name="Mayer K.F."/>
            <person name="Gouzy J."/>
            <person name="Schoof H."/>
            <person name="Van de Peer Y."/>
            <person name="Proost S."/>
            <person name="Cook D.R."/>
            <person name="Meyers B.C."/>
            <person name="Spannagl M."/>
            <person name="Cheung F."/>
            <person name="De Mita S."/>
            <person name="Krishnakumar V."/>
            <person name="Gundlach H."/>
            <person name="Zhou S."/>
            <person name="Mudge J."/>
            <person name="Bharti A.K."/>
            <person name="Murray J.D."/>
            <person name="Naoumkina M.A."/>
            <person name="Rosen B."/>
            <person name="Silverstein K.A."/>
            <person name="Tang H."/>
            <person name="Rombauts S."/>
            <person name="Zhao P.X."/>
            <person name="Zhou P."/>
            <person name="Barbe V."/>
            <person name="Bardou P."/>
            <person name="Bechner M."/>
            <person name="Bellec A."/>
            <person name="Berger A."/>
            <person name="Berges H."/>
            <person name="Bidwell S."/>
            <person name="Bisseling T."/>
            <person name="Choisne N."/>
            <person name="Couloux A."/>
            <person name="Denny R."/>
            <person name="Deshpande S."/>
            <person name="Dai X."/>
            <person name="Doyle J.J."/>
            <person name="Dudez A.M."/>
            <person name="Farmer A.D."/>
            <person name="Fouteau S."/>
            <person name="Franken C."/>
            <person name="Gibelin C."/>
            <person name="Gish J."/>
            <person name="Goldstein S."/>
            <person name="Gonzalez A.J."/>
            <person name="Green P.J."/>
            <person name="Hallab A."/>
            <person name="Hartog M."/>
            <person name="Hua A."/>
            <person name="Humphray S.J."/>
            <person name="Jeong D.H."/>
            <person name="Jing Y."/>
            <person name="Jocker A."/>
            <person name="Kenton S.M."/>
            <person name="Kim D.J."/>
            <person name="Klee K."/>
            <person name="Lai H."/>
            <person name="Lang C."/>
            <person name="Lin S."/>
            <person name="Macmil S.L."/>
            <person name="Magdelenat G."/>
            <person name="Matthews L."/>
            <person name="McCorrison J."/>
            <person name="Monaghan E.L."/>
            <person name="Mun J.H."/>
            <person name="Najar F.Z."/>
            <person name="Nicholson C."/>
            <person name="Noirot C."/>
            <person name="O'Bleness M."/>
            <person name="Paule C.R."/>
            <person name="Poulain J."/>
            <person name="Prion F."/>
            <person name="Qin B."/>
            <person name="Qu C."/>
            <person name="Retzel E.F."/>
            <person name="Riddle C."/>
            <person name="Sallet E."/>
            <person name="Samain S."/>
            <person name="Samson N."/>
            <person name="Sanders I."/>
            <person name="Saurat O."/>
            <person name="Scarpelli C."/>
            <person name="Schiex T."/>
            <person name="Segurens B."/>
            <person name="Severin A.J."/>
            <person name="Sherrier D.J."/>
            <person name="Shi R."/>
            <person name="Sims S."/>
            <person name="Singer S.R."/>
            <person name="Sinharoy S."/>
            <person name="Sterck L."/>
            <person name="Viollet A."/>
            <person name="Wang B.B."/>
            <person name="Wang K."/>
            <person name="Wang M."/>
            <person name="Wang X."/>
            <person name="Warfsmann J."/>
            <person name="Weissenbach J."/>
            <person name="White D.D."/>
            <person name="White J.D."/>
            <person name="Wiley G.B."/>
            <person name="Wincker P."/>
            <person name="Xing Y."/>
            <person name="Yang L."/>
            <person name="Yao Z."/>
            <person name="Ying F."/>
            <person name="Zhai J."/>
            <person name="Zhou L."/>
            <person name="Zuber A."/>
            <person name="Denarie J."/>
            <person name="Dixon R.A."/>
            <person name="May G.D."/>
            <person name="Schwartz D.C."/>
            <person name="Rogers J."/>
            <person name="Quetier F."/>
            <person name="Town C.D."/>
            <person name="Roe B.A."/>
        </authorList>
    </citation>
    <scope>NUCLEOTIDE SEQUENCE [LARGE SCALE GENOMIC DNA]</scope>
    <source>
        <strain evidence="1">A17</strain>
        <strain evidence="2 3">cv. Jemalong A17</strain>
    </source>
</reference>
<reference evidence="2" key="3">
    <citation type="submission" date="2015-04" db="UniProtKB">
        <authorList>
            <consortium name="EnsemblPlants"/>
        </authorList>
    </citation>
    <scope>IDENTIFICATION</scope>
    <source>
        <strain evidence="2">cv. Jemalong A17</strain>
    </source>
</reference>
<organism evidence="1 3">
    <name type="scientific">Medicago truncatula</name>
    <name type="common">Barrel medic</name>
    <name type="synonym">Medicago tribuloides</name>
    <dbReference type="NCBI Taxonomy" id="3880"/>
    <lineage>
        <taxon>Eukaryota</taxon>
        <taxon>Viridiplantae</taxon>
        <taxon>Streptophyta</taxon>
        <taxon>Embryophyta</taxon>
        <taxon>Tracheophyta</taxon>
        <taxon>Spermatophyta</taxon>
        <taxon>Magnoliopsida</taxon>
        <taxon>eudicotyledons</taxon>
        <taxon>Gunneridae</taxon>
        <taxon>Pentapetalae</taxon>
        <taxon>rosids</taxon>
        <taxon>fabids</taxon>
        <taxon>Fabales</taxon>
        <taxon>Fabaceae</taxon>
        <taxon>Papilionoideae</taxon>
        <taxon>50 kb inversion clade</taxon>
        <taxon>NPAAA clade</taxon>
        <taxon>Hologalegina</taxon>
        <taxon>IRL clade</taxon>
        <taxon>Trifolieae</taxon>
        <taxon>Medicago</taxon>
    </lineage>
</organism>
<dbReference type="HOGENOM" id="CLU_1962849_0_0_1"/>
<evidence type="ECO:0000313" key="1">
    <source>
        <dbReference type="EMBL" id="KEH34914.1"/>
    </source>
</evidence>
<dbReference type="EnsemblPlants" id="KEH34914">
    <property type="protein sequence ID" value="KEH34914"/>
    <property type="gene ID" value="MTR_3g074290"/>
</dbReference>
<dbReference type="EMBL" id="CM001219">
    <property type="protein sequence ID" value="KEH34914.1"/>
    <property type="molecule type" value="Genomic_DNA"/>
</dbReference>
<keyword evidence="3" id="KW-1185">Reference proteome</keyword>
<protein>
    <submittedName>
        <fullName evidence="1 2">Uncharacterized protein</fullName>
    </submittedName>
</protein>
<proteinExistence type="predicted"/>
<accession>A0A072UYR8</accession>
<name>A0A072UYR8_MEDTR</name>
<evidence type="ECO:0000313" key="2">
    <source>
        <dbReference type="EnsemblPlants" id="KEH34914"/>
    </source>
</evidence>
<gene>
    <name evidence="1" type="ordered locus">MTR_3g074290</name>
</gene>